<accession>A0AAD5VLL0</accession>
<evidence type="ECO:0008006" key="12">
    <source>
        <dbReference type="Google" id="ProtNLM"/>
    </source>
</evidence>
<dbReference type="Pfam" id="PF07732">
    <property type="entry name" value="Cu-oxidase_3"/>
    <property type="match status" value="1"/>
</dbReference>
<dbReference type="InterPro" id="IPR008972">
    <property type="entry name" value="Cupredoxin"/>
</dbReference>
<dbReference type="CDD" id="cd13903">
    <property type="entry name" value="CuRO_3_Tv-LCC_like"/>
    <property type="match status" value="1"/>
</dbReference>
<evidence type="ECO:0000256" key="4">
    <source>
        <dbReference type="ARBA" id="ARBA00023008"/>
    </source>
</evidence>
<feature type="domain" description="Plastocyanin-like" evidence="7">
    <location>
        <begin position="164"/>
        <end position="308"/>
    </location>
</feature>
<dbReference type="Proteomes" id="UP001213000">
    <property type="component" value="Unassembled WGS sequence"/>
</dbReference>
<evidence type="ECO:0000256" key="6">
    <source>
        <dbReference type="ARBA" id="ARBA00023180"/>
    </source>
</evidence>
<dbReference type="FunFam" id="2.60.40.420:FF:000045">
    <property type="entry name" value="Laccase 2"/>
    <property type="match status" value="1"/>
</dbReference>
<keyword evidence="6" id="KW-0325">Glycoprotein</keyword>
<dbReference type="InterPro" id="IPR011707">
    <property type="entry name" value="Cu-oxidase-like_N"/>
</dbReference>
<dbReference type="Pfam" id="PF07731">
    <property type="entry name" value="Cu-oxidase_2"/>
    <property type="match status" value="1"/>
</dbReference>
<feature type="domain" description="Plastocyanin-like" evidence="8">
    <location>
        <begin position="372"/>
        <end position="492"/>
    </location>
</feature>
<comment type="caution">
    <text evidence="10">The sequence shown here is derived from an EMBL/GenBank/DDBJ whole genome shotgun (WGS) entry which is preliminary data.</text>
</comment>
<dbReference type="PROSITE" id="PS00080">
    <property type="entry name" value="MULTICOPPER_OXIDASE2"/>
    <property type="match status" value="1"/>
</dbReference>
<dbReference type="InterPro" id="IPR011706">
    <property type="entry name" value="Cu-oxidase_C"/>
</dbReference>
<dbReference type="GO" id="GO:0005507">
    <property type="term" value="F:copper ion binding"/>
    <property type="evidence" value="ECO:0007669"/>
    <property type="project" value="InterPro"/>
</dbReference>
<protein>
    <recommendedName>
        <fullName evidence="12">Laccase</fullName>
    </recommendedName>
</protein>
<dbReference type="PROSITE" id="PS00079">
    <property type="entry name" value="MULTICOPPER_OXIDASE1"/>
    <property type="match status" value="2"/>
</dbReference>
<sequence>MSFFSIQRLGAVLALTSTAIATVLGPVSTLTISNKIIAPDGFSRSATVVNGAFPAPVIAVNKGDQLKVNVVNQLTDPTQERGTSVHWHGILQKGTIPMDGVVGVTQCPIAPNNTFQYVFNADAAGSYWYHSHFGVQYCDGLRGALVVYDNRDPLKLLYDVDDETTIITLTEWYHIPGPSITGIPFADSTLINGKGRYPGGPAADLAVINVRQGKRYRFRVYVMSCEPNYTFSIDGHNLTVIEADSTATRPVAVNTVQIFAGQRYSVVLHANQHIDNYWVRALPNTGGNGLNTTFDGGLNSAILRYQGAPIADPTTQQQPPHKLLETDLHPLVNVPAPGENSPEGADYVFNVTMGFDENAFLWTMNNVTFAGPQVPVLLQIMSGAHTAQELLPEGGFLSVERNKSVQINFPSGLIGGPHPFHLHGHTFRVVRSADSGHFNFLDPVQRDTFSAGNTPGDFTSIRFRTDNPGPWILHCHIDFHLANGLALVIAEAIDEIFPLNPGLTGEATLDVYSGVEITNFLTASYNETCAAWNALSDDMKTPTIVQ</sequence>
<dbReference type="Gene3D" id="2.60.40.420">
    <property type="entry name" value="Cupredoxins - blue copper proteins"/>
    <property type="match status" value="3"/>
</dbReference>
<evidence type="ECO:0000259" key="8">
    <source>
        <dbReference type="Pfam" id="PF07731"/>
    </source>
</evidence>
<keyword evidence="5" id="KW-1015">Disulfide bond</keyword>
<evidence type="ECO:0000256" key="3">
    <source>
        <dbReference type="ARBA" id="ARBA00023002"/>
    </source>
</evidence>
<evidence type="ECO:0000256" key="5">
    <source>
        <dbReference type="ARBA" id="ARBA00023157"/>
    </source>
</evidence>
<comment type="similarity">
    <text evidence="1">Belongs to the multicopper oxidase family.</text>
</comment>
<dbReference type="EMBL" id="JANIEX010000789">
    <property type="protein sequence ID" value="KAJ3563162.1"/>
    <property type="molecule type" value="Genomic_DNA"/>
</dbReference>
<evidence type="ECO:0000259" key="7">
    <source>
        <dbReference type="Pfam" id="PF00394"/>
    </source>
</evidence>
<dbReference type="AlphaFoldDB" id="A0AAD5VLL0"/>
<dbReference type="PANTHER" id="PTHR11709:SF511">
    <property type="entry name" value="LACCASE"/>
    <property type="match status" value="1"/>
</dbReference>
<keyword evidence="4" id="KW-0186">Copper</keyword>
<dbReference type="InterPro" id="IPR033138">
    <property type="entry name" value="Cu_oxidase_CS"/>
</dbReference>
<dbReference type="SUPFAM" id="SSF49503">
    <property type="entry name" value="Cupredoxins"/>
    <property type="match status" value="3"/>
</dbReference>
<evidence type="ECO:0000256" key="2">
    <source>
        <dbReference type="ARBA" id="ARBA00022723"/>
    </source>
</evidence>
<evidence type="ECO:0000313" key="11">
    <source>
        <dbReference type="Proteomes" id="UP001213000"/>
    </source>
</evidence>
<proteinExistence type="inferred from homology"/>
<evidence type="ECO:0000313" key="10">
    <source>
        <dbReference type="EMBL" id="KAJ3563162.1"/>
    </source>
</evidence>
<reference evidence="10" key="1">
    <citation type="submission" date="2022-07" db="EMBL/GenBank/DDBJ databases">
        <title>Genome Sequence of Leucocoprinus birnbaumii.</title>
        <authorList>
            <person name="Buettner E."/>
        </authorList>
    </citation>
    <scope>NUCLEOTIDE SEQUENCE</scope>
    <source>
        <strain evidence="10">VT141</strain>
    </source>
</reference>
<dbReference type="GO" id="GO:0016491">
    <property type="term" value="F:oxidoreductase activity"/>
    <property type="evidence" value="ECO:0007669"/>
    <property type="project" value="UniProtKB-KW"/>
</dbReference>
<dbReference type="PANTHER" id="PTHR11709">
    <property type="entry name" value="MULTI-COPPER OXIDASE"/>
    <property type="match status" value="1"/>
</dbReference>
<dbReference type="InterPro" id="IPR002355">
    <property type="entry name" value="Cu_oxidase_Cu_BS"/>
</dbReference>
<keyword evidence="2" id="KW-0479">Metal-binding</keyword>
<name>A0AAD5VLL0_9AGAR</name>
<dbReference type="InterPro" id="IPR045087">
    <property type="entry name" value="Cu-oxidase_fam"/>
</dbReference>
<keyword evidence="11" id="KW-1185">Reference proteome</keyword>
<gene>
    <name evidence="10" type="ORF">NP233_g9118</name>
</gene>
<feature type="domain" description="Plastocyanin-like" evidence="9">
    <location>
        <begin position="34"/>
        <end position="150"/>
    </location>
</feature>
<evidence type="ECO:0000259" key="9">
    <source>
        <dbReference type="Pfam" id="PF07732"/>
    </source>
</evidence>
<keyword evidence="3" id="KW-0560">Oxidoreductase</keyword>
<organism evidence="10 11">
    <name type="scientific">Leucocoprinus birnbaumii</name>
    <dbReference type="NCBI Taxonomy" id="56174"/>
    <lineage>
        <taxon>Eukaryota</taxon>
        <taxon>Fungi</taxon>
        <taxon>Dikarya</taxon>
        <taxon>Basidiomycota</taxon>
        <taxon>Agaricomycotina</taxon>
        <taxon>Agaricomycetes</taxon>
        <taxon>Agaricomycetidae</taxon>
        <taxon>Agaricales</taxon>
        <taxon>Agaricineae</taxon>
        <taxon>Agaricaceae</taxon>
        <taxon>Leucocoprinus</taxon>
    </lineage>
</organism>
<dbReference type="Pfam" id="PF00394">
    <property type="entry name" value="Cu-oxidase"/>
    <property type="match status" value="1"/>
</dbReference>
<dbReference type="InterPro" id="IPR001117">
    <property type="entry name" value="Cu-oxidase_2nd"/>
</dbReference>
<evidence type="ECO:0000256" key="1">
    <source>
        <dbReference type="ARBA" id="ARBA00010609"/>
    </source>
</evidence>